<name>A0A8T0F6F4_ARGBR</name>
<dbReference type="AlphaFoldDB" id="A0A8T0F6F4"/>
<accession>A0A8T0F6F4</accession>
<protein>
    <submittedName>
        <fullName evidence="1">Uncharacterized protein</fullName>
    </submittedName>
</protein>
<reference evidence="1" key="2">
    <citation type="submission" date="2020-06" db="EMBL/GenBank/DDBJ databases">
        <authorList>
            <person name="Sheffer M."/>
        </authorList>
    </citation>
    <scope>NUCLEOTIDE SEQUENCE</scope>
</reference>
<gene>
    <name evidence="1" type="ORF">HNY73_010592</name>
</gene>
<evidence type="ECO:0000313" key="1">
    <source>
        <dbReference type="EMBL" id="KAF8784990.1"/>
    </source>
</evidence>
<reference evidence="1" key="1">
    <citation type="journal article" date="2020" name="bioRxiv">
        <title>Chromosome-level reference genome of the European wasp spider Argiope bruennichi: a resource for studies on range expansion and evolutionary adaptation.</title>
        <authorList>
            <person name="Sheffer M.M."/>
            <person name="Hoppe A."/>
            <person name="Krehenwinkel H."/>
            <person name="Uhl G."/>
            <person name="Kuss A.W."/>
            <person name="Jensen L."/>
            <person name="Jensen C."/>
            <person name="Gillespie R.G."/>
            <person name="Hoff K.J."/>
            <person name="Prost S."/>
        </authorList>
    </citation>
    <scope>NUCLEOTIDE SEQUENCE</scope>
</reference>
<dbReference type="EMBL" id="JABXBU010000030">
    <property type="protein sequence ID" value="KAF8784990.1"/>
    <property type="molecule type" value="Genomic_DNA"/>
</dbReference>
<dbReference type="Proteomes" id="UP000807504">
    <property type="component" value="Unassembled WGS sequence"/>
</dbReference>
<organism evidence="1 2">
    <name type="scientific">Argiope bruennichi</name>
    <name type="common">Wasp spider</name>
    <name type="synonym">Aranea bruennichi</name>
    <dbReference type="NCBI Taxonomy" id="94029"/>
    <lineage>
        <taxon>Eukaryota</taxon>
        <taxon>Metazoa</taxon>
        <taxon>Ecdysozoa</taxon>
        <taxon>Arthropoda</taxon>
        <taxon>Chelicerata</taxon>
        <taxon>Arachnida</taxon>
        <taxon>Araneae</taxon>
        <taxon>Araneomorphae</taxon>
        <taxon>Entelegynae</taxon>
        <taxon>Araneoidea</taxon>
        <taxon>Araneidae</taxon>
        <taxon>Argiope</taxon>
    </lineage>
</organism>
<comment type="caution">
    <text evidence="1">The sequence shown here is derived from an EMBL/GenBank/DDBJ whole genome shotgun (WGS) entry which is preliminary data.</text>
</comment>
<keyword evidence="2" id="KW-1185">Reference proteome</keyword>
<evidence type="ECO:0000313" key="2">
    <source>
        <dbReference type="Proteomes" id="UP000807504"/>
    </source>
</evidence>
<proteinExistence type="predicted"/>
<sequence>MQYGEDRSSIRTWHKHLLTFPHSTQPIAHANTFAEKNAFRPGRKGALLTPTDSGYEREVTSQLTTSSAHSLEKCQCRFHLLLWIHTRELFPGCFGRRRSNKWENLRNGSYCDDISVLA</sequence>